<sequence>MSRNHPAGSVQDAVSRAYTAAGGLEAASDMLGLTASTLSEATAKSAKRPHGIGVNHLDRLARMSPEAARVLAEHFAAHAGGVFHPSGAGAGGADNLLAQIGVSSKEFGEAISAGMSAIQSGDPQAINRAIVEHDEAGAAIADQRALLVKLRETNGGAVASLAAHLQAGAR</sequence>
<evidence type="ECO:0000313" key="2">
    <source>
        <dbReference type="Proteomes" id="UP000248311"/>
    </source>
</evidence>
<comment type="caution">
    <text evidence="1">The sequence shown here is derived from an EMBL/GenBank/DDBJ whole genome shotgun (WGS) entry which is preliminary data.</text>
</comment>
<name>A0A318SR19_9RHOB</name>
<keyword evidence="2" id="KW-1185">Reference proteome</keyword>
<dbReference type="OrthoDB" id="7873964at2"/>
<reference evidence="1 2" key="1">
    <citation type="submission" date="2018-06" db="EMBL/GenBank/DDBJ databases">
        <title>Genomic Encyclopedia of Type Strains, Phase III (KMG-III): the genomes of soil and plant-associated and newly described type strains.</title>
        <authorList>
            <person name="Whitman W."/>
        </authorList>
    </citation>
    <scope>NUCLEOTIDE SEQUENCE [LARGE SCALE GENOMIC DNA]</scope>
    <source>
        <strain evidence="1 2">CECT 9025</strain>
    </source>
</reference>
<dbReference type="RefSeq" id="WP_110815812.1">
    <property type="nucleotide sequence ID" value="NZ_QJTE01000018.1"/>
</dbReference>
<dbReference type="AlphaFoldDB" id="A0A318SR19"/>
<organism evidence="1 2">
    <name type="scientific">Pseudoroseicyclus aestuarii</name>
    <dbReference type="NCBI Taxonomy" id="1795041"/>
    <lineage>
        <taxon>Bacteria</taxon>
        <taxon>Pseudomonadati</taxon>
        <taxon>Pseudomonadota</taxon>
        <taxon>Alphaproteobacteria</taxon>
        <taxon>Rhodobacterales</taxon>
        <taxon>Paracoccaceae</taxon>
        <taxon>Pseudoroseicyclus</taxon>
    </lineage>
</organism>
<evidence type="ECO:0008006" key="3">
    <source>
        <dbReference type="Google" id="ProtNLM"/>
    </source>
</evidence>
<dbReference type="EMBL" id="QJTE01000018">
    <property type="protein sequence ID" value="PYE80385.1"/>
    <property type="molecule type" value="Genomic_DNA"/>
</dbReference>
<gene>
    <name evidence="1" type="ORF">DFP88_1185</name>
</gene>
<protein>
    <recommendedName>
        <fullName evidence="3">Phage regulatory protein CII</fullName>
    </recommendedName>
</protein>
<proteinExistence type="predicted"/>
<evidence type="ECO:0000313" key="1">
    <source>
        <dbReference type="EMBL" id="PYE80385.1"/>
    </source>
</evidence>
<accession>A0A318SR19</accession>
<dbReference type="Proteomes" id="UP000248311">
    <property type="component" value="Unassembled WGS sequence"/>
</dbReference>